<protein>
    <recommendedName>
        <fullName evidence="4">DUF3575 domain-containing protein</fullName>
    </recommendedName>
</protein>
<dbReference type="OrthoDB" id="978914at2"/>
<proteinExistence type="predicted"/>
<organism evidence="2 3">
    <name type="scientific">Niastella vici</name>
    <dbReference type="NCBI Taxonomy" id="1703345"/>
    <lineage>
        <taxon>Bacteria</taxon>
        <taxon>Pseudomonadati</taxon>
        <taxon>Bacteroidota</taxon>
        <taxon>Chitinophagia</taxon>
        <taxon>Chitinophagales</taxon>
        <taxon>Chitinophagaceae</taxon>
        <taxon>Niastella</taxon>
    </lineage>
</organism>
<name>A0A1V9G7Q7_9BACT</name>
<evidence type="ECO:0008006" key="4">
    <source>
        <dbReference type="Google" id="ProtNLM"/>
    </source>
</evidence>
<dbReference type="EMBL" id="LVYD01000002">
    <property type="protein sequence ID" value="OQP66506.1"/>
    <property type="molecule type" value="Genomic_DNA"/>
</dbReference>
<dbReference type="AlphaFoldDB" id="A0A1V9G7Q7"/>
<keyword evidence="3" id="KW-1185">Reference proteome</keyword>
<dbReference type="RefSeq" id="WP_081145447.1">
    <property type="nucleotide sequence ID" value="NZ_LVYD01000002.1"/>
</dbReference>
<accession>A0A1V9G7Q7</accession>
<keyword evidence="1" id="KW-0732">Signal</keyword>
<dbReference type="Proteomes" id="UP000192796">
    <property type="component" value="Unassembled WGS sequence"/>
</dbReference>
<dbReference type="STRING" id="1703345.A3860_13555"/>
<evidence type="ECO:0000256" key="1">
    <source>
        <dbReference type="SAM" id="SignalP"/>
    </source>
</evidence>
<feature type="signal peptide" evidence="1">
    <location>
        <begin position="1"/>
        <end position="20"/>
    </location>
</feature>
<reference evidence="2 3" key="1">
    <citation type="submission" date="2016-03" db="EMBL/GenBank/DDBJ databases">
        <title>Niastella vici sp. nov., isolated from farmland soil.</title>
        <authorList>
            <person name="Chen L."/>
            <person name="Wang D."/>
            <person name="Yang S."/>
            <person name="Wang G."/>
        </authorList>
    </citation>
    <scope>NUCLEOTIDE SEQUENCE [LARGE SCALE GENOMIC DNA]</scope>
    <source>
        <strain evidence="2 3">DJ57</strain>
    </source>
</reference>
<evidence type="ECO:0000313" key="3">
    <source>
        <dbReference type="Proteomes" id="UP000192796"/>
    </source>
</evidence>
<gene>
    <name evidence="2" type="ORF">A3860_13555</name>
</gene>
<sequence>MKISLHILPILTVLTLSAHSQETDTFDLHKTVIKKSIQLVTGFTFGRSKYVEIGIAKNSYAIVGHHPSSNTIFASTEMKFGQKFIIGPKIGCWAGGGVAGMAMGASMIYYTDFDDGTLVFRPDIGFGFAHFKFVYGYNFRLTKNKLAEIDYSVGSIFIGIGIKKLKEKVVTW</sequence>
<comment type="caution">
    <text evidence="2">The sequence shown here is derived from an EMBL/GenBank/DDBJ whole genome shotgun (WGS) entry which is preliminary data.</text>
</comment>
<feature type="chain" id="PRO_5010694272" description="DUF3575 domain-containing protein" evidence="1">
    <location>
        <begin position="21"/>
        <end position="172"/>
    </location>
</feature>
<evidence type="ECO:0000313" key="2">
    <source>
        <dbReference type="EMBL" id="OQP66506.1"/>
    </source>
</evidence>